<accession>A0A428U266</accession>
<evidence type="ECO:0000313" key="1">
    <source>
        <dbReference type="EMBL" id="RSM08336.1"/>
    </source>
</evidence>
<dbReference type="Proteomes" id="UP000287144">
    <property type="component" value="Unassembled WGS sequence"/>
</dbReference>
<gene>
    <name evidence="1" type="ORF">CEP52_004734</name>
</gene>
<sequence>MTGVDPDAIALLHAELRALTLRPRSTIGTERTLEVEFLICGQTCSCSIYHITTKNVPFNCRFPGDH</sequence>
<evidence type="ECO:0000313" key="2">
    <source>
        <dbReference type="Proteomes" id="UP000287144"/>
    </source>
</evidence>
<organism evidence="1 2">
    <name type="scientific">Fusarium oligoseptatum</name>
    <dbReference type="NCBI Taxonomy" id="2604345"/>
    <lineage>
        <taxon>Eukaryota</taxon>
        <taxon>Fungi</taxon>
        <taxon>Dikarya</taxon>
        <taxon>Ascomycota</taxon>
        <taxon>Pezizomycotina</taxon>
        <taxon>Sordariomycetes</taxon>
        <taxon>Hypocreomycetidae</taxon>
        <taxon>Hypocreales</taxon>
        <taxon>Nectriaceae</taxon>
        <taxon>Fusarium</taxon>
        <taxon>Fusarium solani species complex</taxon>
    </lineage>
</organism>
<comment type="caution">
    <text evidence="1">The sequence shown here is derived from an EMBL/GenBank/DDBJ whole genome shotgun (WGS) entry which is preliminary data.</text>
</comment>
<dbReference type="AlphaFoldDB" id="A0A428U266"/>
<dbReference type="EMBL" id="NKCK01000035">
    <property type="protein sequence ID" value="RSM08336.1"/>
    <property type="molecule type" value="Genomic_DNA"/>
</dbReference>
<keyword evidence="2" id="KW-1185">Reference proteome</keyword>
<proteinExistence type="predicted"/>
<reference evidence="1 2" key="1">
    <citation type="submission" date="2017-06" db="EMBL/GenBank/DDBJ databases">
        <title>Comparative genomic analysis of Ambrosia Fusariam Clade fungi.</title>
        <authorList>
            <person name="Stajich J.E."/>
            <person name="Carrillo J."/>
            <person name="Kijimoto T."/>
            <person name="Eskalen A."/>
            <person name="O'Donnell K."/>
            <person name="Kasson M."/>
        </authorList>
    </citation>
    <scope>NUCLEOTIDE SEQUENCE [LARGE SCALE GENOMIC DNA]</scope>
    <source>
        <strain evidence="1 2">NRRL62579</strain>
    </source>
</reference>
<name>A0A428U266_9HYPO</name>
<protein>
    <submittedName>
        <fullName evidence="1">Uncharacterized protein</fullName>
    </submittedName>
</protein>